<dbReference type="InterPro" id="IPR002347">
    <property type="entry name" value="SDR_fam"/>
</dbReference>
<dbReference type="EMBL" id="CP080647">
    <property type="protein sequence ID" value="QYX76579.1"/>
    <property type="molecule type" value="Genomic_DNA"/>
</dbReference>
<dbReference type="InterPro" id="IPR050259">
    <property type="entry name" value="SDR"/>
</dbReference>
<proteinExistence type="inferred from homology"/>
<dbReference type="InterPro" id="IPR036291">
    <property type="entry name" value="NAD(P)-bd_dom_sf"/>
</dbReference>
<gene>
    <name evidence="2" type="ORF">K1J60_08750</name>
</gene>
<comment type="similarity">
    <text evidence="1">Belongs to the short-chain dehydrogenases/reductases (SDR) family.</text>
</comment>
<dbReference type="Proteomes" id="UP000827138">
    <property type="component" value="Chromosome"/>
</dbReference>
<dbReference type="RefSeq" id="WP_220645689.1">
    <property type="nucleotide sequence ID" value="NZ_CP080647.1"/>
</dbReference>
<dbReference type="PANTHER" id="PTHR42879">
    <property type="entry name" value="3-OXOACYL-(ACYL-CARRIER-PROTEIN) REDUCTASE"/>
    <property type="match status" value="1"/>
</dbReference>
<dbReference type="Pfam" id="PF13561">
    <property type="entry name" value="adh_short_C2"/>
    <property type="match status" value="1"/>
</dbReference>
<dbReference type="PRINTS" id="PR00081">
    <property type="entry name" value="GDHRDH"/>
</dbReference>
<evidence type="ECO:0000256" key="1">
    <source>
        <dbReference type="ARBA" id="ARBA00006484"/>
    </source>
</evidence>
<reference evidence="2 3" key="1">
    <citation type="submission" date="2021-08" db="EMBL/GenBank/DDBJ databases">
        <authorList>
            <person name="Ping M."/>
        </authorList>
    </citation>
    <scope>NUCLEOTIDE SEQUENCE [LARGE SCALE GENOMIC DNA]</scope>
    <source>
        <strain evidence="2 3">MG28</strain>
    </source>
</reference>
<dbReference type="SUPFAM" id="SSF51735">
    <property type="entry name" value="NAD(P)-binding Rossmann-fold domains"/>
    <property type="match status" value="1"/>
</dbReference>
<name>A0ABX8XLZ8_9ACTN</name>
<sequence>MDLSLKGKTALISGASAGIGRETAKTLAREGVQTIVVARRAPELEALADEIRAAGDPEPVLIIDDLLDDGAFERVTATLMDEFGGVDIVVNNLGQARPFDLETTEEEWSEAFRLNFATPRRLTTPFVAGMRERGFGRIVNLTATSEPQHVSGSLTSKAAVLMWAKGLSRLVAKDGVTVNCVSPGYLLTDQIKNNFIPQFVPTEKDQRDWLEREIPTGRFGDPADAATLITFLCSPLAGYITGQRIYVDGGWNRHV</sequence>
<dbReference type="Gene3D" id="3.40.50.720">
    <property type="entry name" value="NAD(P)-binding Rossmann-like Domain"/>
    <property type="match status" value="1"/>
</dbReference>
<keyword evidence="3" id="KW-1185">Reference proteome</keyword>
<protein>
    <submittedName>
        <fullName evidence="2">SDR family oxidoreductase</fullName>
    </submittedName>
</protein>
<accession>A0ABX8XLZ8</accession>
<organism evidence="2 3">
    <name type="scientific">Streptomyces akebiae</name>
    <dbReference type="NCBI Taxonomy" id="2865673"/>
    <lineage>
        <taxon>Bacteria</taxon>
        <taxon>Bacillati</taxon>
        <taxon>Actinomycetota</taxon>
        <taxon>Actinomycetes</taxon>
        <taxon>Kitasatosporales</taxon>
        <taxon>Streptomycetaceae</taxon>
        <taxon>Streptomyces</taxon>
    </lineage>
</organism>
<evidence type="ECO:0000313" key="2">
    <source>
        <dbReference type="EMBL" id="QYX76579.1"/>
    </source>
</evidence>
<evidence type="ECO:0000313" key="3">
    <source>
        <dbReference type="Proteomes" id="UP000827138"/>
    </source>
</evidence>